<sequence>MKEINKFTYAHSKYYIVFTTKHNTKCLFTNIDDTTFVEITCELDTTKSIVMCPVVIHPYIPGFIFANIKKESQSVITYISTNNGKDFVPVKVSKPHTKSHDVIALNLPCEIDLQMNFPVPWISVFREKCTGKFPDEIVSIDGGITWSITPFPIYRISVLHQGGIFIGIHPSLKKVMYSFGSRDWYIWDFFYPDENIRVFAHNSYKPSTYLNLIATKSGEPNSVFIYLDFSNILNRKCLDDDYEIWSPLKNEGLCWNGRKIEFLRIKPNTYCFANKTYDVQKIFKLC</sequence>
<dbReference type="GO" id="GO:0006892">
    <property type="term" value="P:post-Golgi vesicle-mediated transport"/>
    <property type="evidence" value="ECO:0007669"/>
    <property type="project" value="TreeGrafter"/>
</dbReference>
<dbReference type="PANTHER" id="PTHR12106:SF27">
    <property type="entry name" value="SORTILIN-RELATED RECEPTOR"/>
    <property type="match status" value="1"/>
</dbReference>
<dbReference type="InterPro" id="IPR050310">
    <property type="entry name" value="VPS10-sortilin"/>
</dbReference>
<gene>
    <name evidence="2" type="ORF">RF11_13580</name>
</gene>
<evidence type="ECO:0000313" key="3">
    <source>
        <dbReference type="Proteomes" id="UP000031668"/>
    </source>
</evidence>
<keyword evidence="3" id="KW-1185">Reference proteome</keyword>
<name>A0A0C2N083_THEKT</name>
<accession>A0A0C2N083</accession>
<protein>
    <submittedName>
        <fullName evidence="2">Vacuolar protein sorting/targeting protein 10</fullName>
    </submittedName>
</protein>
<evidence type="ECO:0000259" key="1">
    <source>
        <dbReference type="Pfam" id="PF15901"/>
    </source>
</evidence>
<reference evidence="2 3" key="1">
    <citation type="journal article" date="2014" name="Genome Biol. Evol.">
        <title>The genome of the myxosporean Thelohanellus kitauei shows adaptations to nutrient acquisition within its fish host.</title>
        <authorList>
            <person name="Yang Y."/>
            <person name="Xiong J."/>
            <person name="Zhou Z."/>
            <person name="Huo F."/>
            <person name="Miao W."/>
            <person name="Ran C."/>
            <person name="Liu Y."/>
            <person name="Zhang J."/>
            <person name="Feng J."/>
            <person name="Wang M."/>
            <person name="Wang M."/>
            <person name="Wang L."/>
            <person name="Yao B."/>
        </authorList>
    </citation>
    <scope>NUCLEOTIDE SEQUENCE [LARGE SCALE GENOMIC DNA]</scope>
    <source>
        <strain evidence="2">Wuqing</strain>
    </source>
</reference>
<dbReference type="Pfam" id="PF15901">
    <property type="entry name" value="Sortilin_C"/>
    <property type="match status" value="1"/>
</dbReference>
<dbReference type="GO" id="GO:0016020">
    <property type="term" value="C:membrane"/>
    <property type="evidence" value="ECO:0007669"/>
    <property type="project" value="TreeGrafter"/>
</dbReference>
<dbReference type="PANTHER" id="PTHR12106">
    <property type="entry name" value="SORTILIN RELATED"/>
    <property type="match status" value="1"/>
</dbReference>
<dbReference type="OrthoDB" id="5956263at2759"/>
<dbReference type="Proteomes" id="UP000031668">
    <property type="component" value="Unassembled WGS sequence"/>
</dbReference>
<dbReference type="EMBL" id="JWZT01001032">
    <property type="protein sequence ID" value="KII73021.1"/>
    <property type="molecule type" value="Genomic_DNA"/>
</dbReference>
<feature type="domain" description="Sortilin C-terminal" evidence="1">
    <location>
        <begin position="208"/>
        <end position="286"/>
    </location>
</feature>
<dbReference type="Gene3D" id="2.10.70.80">
    <property type="match status" value="1"/>
</dbReference>
<evidence type="ECO:0000313" key="2">
    <source>
        <dbReference type="EMBL" id="KII73021.1"/>
    </source>
</evidence>
<comment type="caution">
    <text evidence="2">The sequence shown here is derived from an EMBL/GenBank/DDBJ whole genome shotgun (WGS) entry which is preliminary data.</text>
</comment>
<proteinExistence type="predicted"/>
<dbReference type="GO" id="GO:0005794">
    <property type="term" value="C:Golgi apparatus"/>
    <property type="evidence" value="ECO:0007669"/>
    <property type="project" value="TreeGrafter"/>
</dbReference>
<dbReference type="InterPro" id="IPR031777">
    <property type="entry name" value="Sortilin_C"/>
</dbReference>
<organism evidence="2 3">
    <name type="scientific">Thelohanellus kitauei</name>
    <name type="common">Myxosporean</name>
    <dbReference type="NCBI Taxonomy" id="669202"/>
    <lineage>
        <taxon>Eukaryota</taxon>
        <taxon>Metazoa</taxon>
        <taxon>Cnidaria</taxon>
        <taxon>Myxozoa</taxon>
        <taxon>Myxosporea</taxon>
        <taxon>Bivalvulida</taxon>
        <taxon>Platysporina</taxon>
        <taxon>Myxobolidae</taxon>
        <taxon>Thelohanellus</taxon>
    </lineage>
</organism>
<dbReference type="AlphaFoldDB" id="A0A0C2N083"/>